<feature type="compositionally biased region" description="Basic and acidic residues" evidence="10">
    <location>
        <begin position="119"/>
        <end position="138"/>
    </location>
</feature>
<feature type="compositionally biased region" description="Low complexity" evidence="10">
    <location>
        <begin position="30"/>
        <end position="43"/>
    </location>
</feature>
<reference evidence="11" key="1">
    <citation type="submission" date="2021-03" db="EMBL/GenBank/DDBJ databases">
        <title>Comparative genomics and phylogenomic investigation of the class Geoglossomycetes provide insights into ecological specialization and systematics.</title>
        <authorList>
            <person name="Melie T."/>
            <person name="Pirro S."/>
            <person name="Miller A.N."/>
            <person name="Quandt A."/>
        </authorList>
    </citation>
    <scope>NUCLEOTIDE SEQUENCE</scope>
    <source>
        <strain evidence="11">CAQ_001_2017</strain>
    </source>
</reference>
<comment type="caution">
    <text evidence="11">The sequence shown here is derived from an EMBL/GenBank/DDBJ whole genome shotgun (WGS) entry which is preliminary data.</text>
</comment>
<dbReference type="GO" id="GO:0008298">
    <property type="term" value="P:intracellular mRNA localization"/>
    <property type="evidence" value="ECO:0007669"/>
    <property type="project" value="TreeGrafter"/>
</dbReference>
<dbReference type="GO" id="GO:0051028">
    <property type="term" value="P:mRNA transport"/>
    <property type="evidence" value="ECO:0007669"/>
    <property type="project" value="UniProtKB-KW"/>
</dbReference>
<protein>
    <recommendedName>
        <fullName evidence="13">60S ribosomal subunit assembly/export protein LOC1</fullName>
    </recommendedName>
</protein>
<comment type="subunit">
    <text evidence="4">Component of the 66S pre-ribosomal particle.</text>
</comment>
<feature type="region of interest" description="Disordered" evidence="10">
    <location>
        <begin position="119"/>
        <end position="177"/>
    </location>
</feature>
<dbReference type="PANTHER" id="PTHR28028:SF1">
    <property type="entry name" value="60S RIBOSOMAL SUBUNIT ASSEMBLY_EXPORT PROTEIN LOC1"/>
    <property type="match status" value="1"/>
</dbReference>
<dbReference type="GO" id="GO:0042273">
    <property type="term" value="P:ribosomal large subunit biogenesis"/>
    <property type="evidence" value="ECO:0007669"/>
    <property type="project" value="InterPro"/>
</dbReference>
<keyword evidence="9" id="KW-0539">Nucleus</keyword>
<evidence type="ECO:0000256" key="10">
    <source>
        <dbReference type="SAM" id="MobiDB-lite"/>
    </source>
</evidence>
<dbReference type="EMBL" id="JAGHQM010000010">
    <property type="protein sequence ID" value="KAH0566418.1"/>
    <property type="molecule type" value="Genomic_DNA"/>
</dbReference>
<dbReference type="GO" id="GO:0003729">
    <property type="term" value="F:mRNA binding"/>
    <property type="evidence" value="ECO:0007669"/>
    <property type="project" value="InterPro"/>
</dbReference>
<accession>A0A9P8RU81</accession>
<evidence type="ECO:0000256" key="9">
    <source>
        <dbReference type="ARBA" id="ARBA00023242"/>
    </source>
</evidence>
<dbReference type="GO" id="GO:0030687">
    <property type="term" value="C:preribosome, large subunit precursor"/>
    <property type="evidence" value="ECO:0007669"/>
    <property type="project" value="TreeGrafter"/>
</dbReference>
<evidence type="ECO:0000256" key="4">
    <source>
        <dbReference type="ARBA" id="ARBA00011339"/>
    </source>
</evidence>
<keyword evidence="12" id="KW-1185">Reference proteome</keyword>
<dbReference type="Proteomes" id="UP000750711">
    <property type="component" value="Unassembled WGS sequence"/>
</dbReference>
<dbReference type="PANTHER" id="PTHR28028">
    <property type="entry name" value="60S RIBOSOMAL SUBUNIT ASSEMBLY/EXPORT PROTEIN LOC1"/>
    <property type="match status" value="1"/>
</dbReference>
<feature type="compositionally biased region" description="Basic residues" evidence="10">
    <location>
        <begin position="166"/>
        <end position="177"/>
    </location>
</feature>
<organism evidence="11 12">
    <name type="scientific">Trichoglossum hirsutum</name>
    <dbReference type="NCBI Taxonomy" id="265104"/>
    <lineage>
        <taxon>Eukaryota</taxon>
        <taxon>Fungi</taxon>
        <taxon>Dikarya</taxon>
        <taxon>Ascomycota</taxon>
        <taxon>Pezizomycotina</taxon>
        <taxon>Geoglossomycetes</taxon>
        <taxon>Geoglossales</taxon>
        <taxon>Geoglossaceae</taxon>
        <taxon>Trichoglossum</taxon>
    </lineage>
</organism>
<evidence type="ECO:0000256" key="2">
    <source>
        <dbReference type="ARBA" id="ARBA00004604"/>
    </source>
</evidence>
<evidence type="ECO:0008006" key="13">
    <source>
        <dbReference type="Google" id="ProtNLM"/>
    </source>
</evidence>
<evidence type="ECO:0000256" key="5">
    <source>
        <dbReference type="ARBA" id="ARBA00022448"/>
    </source>
</evidence>
<dbReference type="GO" id="GO:0005730">
    <property type="term" value="C:nucleolus"/>
    <property type="evidence" value="ECO:0007669"/>
    <property type="project" value="UniProtKB-SubCell"/>
</dbReference>
<feature type="region of interest" description="Disordered" evidence="10">
    <location>
        <begin position="1"/>
        <end position="60"/>
    </location>
</feature>
<comment type="subcellular location">
    <subcellularLocation>
        <location evidence="2">Nucleus</location>
        <location evidence="2">Nucleolus</location>
    </subcellularLocation>
</comment>
<keyword evidence="7" id="KW-0509">mRNA transport</keyword>
<evidence type="ECO:0000256" key="3">
    <source>
        <dbReference type="ARBA" id="ARBA00008132"/>
    </source>
</evidence>
<comment type="similarity">
    <text evidence="3">Belongs to the LOC1 family.</text>
</comment>
<keyword evidence="6" id="KW-0690">Ribosome biogenesis</keyword>
<feature type="compositionally biased region" description="Basic residues" evidence="10">
    <location>
        <begin position="139"/>
        <end position="148"/>
    </location>
</feature>
<evidence type="ECO:0000256" key="6">
    <source>
        <dbReference type="ARBA" id="ARBA00022517"/>
    </source>
</evidence>
<evidence type="ECO:0000256" key="8">
    <source>
        <dbReference type="ARBA" id="ARBA00023054"/>
    </source>
</evidence>
<keyword evidence="5" id="KW-0813">Transport</keyword>
<evidence type="ECO:0000313" key="12">
    <source>
        <dbReference type="Proteomes" id="UP000750711"/>
    </source>
</evidence>
<evidence type="ECO:0000313" key="11">
    <source>
        <dbReference type="EMBL" id="KAH0566418.1"/>
    </source>
</evidence>
<dbReference type="AlphaFoldDB" id="A0A9P8RU81"/>
<proteinExistence type="inferred from homology"/>
<evidence type="ECO:0000256" key="7">
    <source>
        <dbReference type="ARBA" id="ARBA00022816"/>
    </source>
</evidence>
<name>A0A9P8RU81_9PEZI</name>
<evidence type="ECO:0000256" key="1">
    <source>
        <dbReference type="ARBA" id="ARBA00001977"/>
    </source>
</evidence>
<sequence length="177" mass="20198">MVSSPSIKRPHSSKARSDGSRVSKSKIKSKSLPPKQQKTKPSSATQPKKKRRIYTEKELGIPKLNMITPVGVEKPRGKKKGKVFVDDQDASFRLHLRLLTGSFLGCKRRMEEIREARLKEAEARREEKKSKLEETKESIRKKRKRRKSDGHVYEAEGEDTSPTSRSSKHSAKRVSFA</sequence>
<gene>
    <name evidence="11" type="ORF">GP486_000201</name>
</gene>
<dbReference type="InterPro" id="IPR037650">
    <property type="entry name" value="Loc1"/>
</dbReference>
<comment type="function">
    <text evidence="1">Required for efficient assembly and nuclear export of the 60S ribosomal subunit.</text>
</comment>
<keyword evidence="8" id="KW-0175">Coiled coil</keyword>